<sequence length="271" mass="31074">MDFSKLEVFTSEDLKSCTNNFNIKSLVGVIQFGKLYRGKIKGIMTGTEGQDVMVKIWDKKSENMAFSYDEHLMVKEEVEILTNPTMNSHPNLAKLIGYCFEEEIKGVVYDLSPLDSLQNIMVKDDLNWLQRINVVLEIARLLKFLHGGDWDTSSEVFSFGVILLGLIAKRTCELEKPDIVLDHLLHVWAKKEYKPQCSLVQNSLQEDWGYHAQDGIAITELGMCCIEFFPRNRPTMKDVVECLESLHILQRLGDSRAHKRGKKFHDNAMCL</sequence>
<dbReference type="OrthoDB" id="1711336at2759"/>
<dbReference type="GO" id="GO:0005524">
    <property type="term" value="F:ATP binding"/>
    <property type="evidence" value="ECO:0007669"/>
    <property type="project" value="InterPro"/>
</dbReference>
<dbReference type="InterPro" id="IPR011009">
    <property type="entry name" value="Kinase-like_dom_sf"/>
</dbReference>
<organism evidence="4 5">
    <name type="scientific">Castanea mollissima</name>
    <name type="common">Chinese chestnut</name>
    <dbReference type="NCBI Taxonomy" id="60419"/>
    <lineage>
        <taxon>Eukaryota</taxon>
        <taxon>Viridiplantae</taxon>
        <taxon>Streptophyta</taxon>
        <taxon>Embryophyta</taxon>
        <taxon>Tracheophyta</taxon>
        <taxon>Spermatophyta</taxon>
        <taxon>Magnoliopsida</taxon>
        <taxon>eudicotyledons</taxon>
        <taxon>Gunneridae</taxon>
        <taxon>Pentapetalae</taxon>
        <taxon>rosids</taxon>
        <taxon>fabids</taxon>
        <taxon>Fagales</taxon>
        <taxon>Fagaceae</taxon>
        <taxon>Castanea</taxon>
    </lineage>
</organism>
<dbReference type="Gene3D" id="3.30.200.20">
    <property type="entry name" value="Phosphorylase Kinase, domain 1"/>
    <property type="match status" value="1"/>
</dbReference>
<gene>
    <name evidence="4" type="ORF">CMV_014083</name>
</gene>
<proteinExistence type="predicted"/>
<dbReference type="Proteomes" id="UP000737018">
    <property type="component" value="Unassembled WGS sequence"/>
</dbReference>
<dbReference type="PROSITE" id="PS50011">
    <property type="entry name" value="PROTEIN_KINASE_DOM"/>
    <property type="match status" value="1"/>
</dbReference>
<evidence type="ECO:0000256" key="2">
    <source>
        <dbReference type="ARBA" id="ARBA00022475"/>
    </source>
</evidence>
<dbReference type="Gene3D" id="1.10.510.10">
    <property type="entry name" value="Transferase(Phosphotransferase) domain 1"/>
    <property type="match status" value="1"/>
</dbReference>
<reference evidence="4" key="1">
    <citation type="submission" date="2020-03" db="EMBL/GenBank/DDBJ databases">
        <title>Castanea mollissima Vanexum genome sequencing.</title>
        <authorList>
            <person name="Staton M."/>
        </authorList>
    </citation>
    <scope>NUCLEOTIDE SEQUENCE</scope>
    <source>
        <tissue evidence="4">Leaf</tissue>
    </source>
</reference>
<dbReference type="PANTHER" id="PTHR45621">
    <property type="entry name" value="OS01G0588500 PROTEIN-RELATED"/>
    <property type="match status" value="1"/>
</dbReference>
<name>A0A8J4RBW2_9ROSI</name>
<comment type="subcellular location">
    <subcellularLocation>
        <location evidence="1">Cell membrane</location>
    </subcellularLocation>
</comment>
<evidence type="ECO:0000313" key="4">
    <source>
        <dbReference type="EMBL" id="KAF3961279.1"/>
    </source>
</evidence>
<dbReference type="InterPro" id="IPR001245">
    <property type="entry name" value="Ser-Thr/Tyr_kinase_cat_dom"/>
</dbReference>
<keyword evidence="5" id="KW-1185">Reference proteome</keyword>
<dbReference type="InterPro" id="IPR000719">
    <property type="entry name" value="Prot_kinase_dom"/>
</dbReference>
<protein>
    <recommendedName>
        <fullName evidence="3">Protein kinase domain-containing protein</fullName>
    </recommendedName>
</protein>
<keyword evidence="2" id="KW-1003">Cell membrane</keyword>
<dbReference type="GO" id="GO:0004672">
    <property type="term" value="F:protein kinase activity"/>
    <property type="evidence" value="ECO:0007669"/>
    <property type="project" value="InterPro"/>
</dbReference>
<dbReference type="InterPro" id="IPR050823">
    <property type="entry name" value="Plant_Ser_Thr_Prot_Kinase"/>
</dbReference>
<dbReference type="Pfam" id="PF07714">
    <property type="entry name" value="PK_Tyr_Ser-Thr"/>
    <property type="match status" value="1"/>
</dbReference>
<feature type="domain" description="Protein kinase" evidence="3">
    <location>
        <begin position="21"/>
        <end position="271"/>
    </location>
</feature>
<evidence type="ECO:0000256" key="1">
    <source>
        <dbReference type="ARBA" id="ARBA00004236"/>
    </source>
</evidence>
<comment type="caution">
    <text evidence="4">The sequence shown here is derived from an EMBL/GenBank/DDBJ whole genome shotgun (WGS) entry which is preliminary data.</text>
</comment>
<dbReference type="AlphaFoldDB" id="A0A8J4RBW2"/>
<evidence type="ECO:0000313" key="5">
    <source>
        <dbReference type="Proteomes" id="UP000737018"/>
    </source>
</evidence>
<dbReference type="EMBL" id="JRKL02001926">
    <property type="protein sequence ID" value="KAF3961279.1"/>
    <property type="molecule type" value="Genomic_DNA"/>
</dbReference>
<keyword evidence="2" id="KW-0472">Membrane</keyword>
<accession>A0A8J4RBW2</accession>
<dbReference type="GO" id="GO:0005886">
    <property type="term" value="C:plasma membrane"/>
    <property type="evidence" value="ECO:0007669"/>
    <property type="project" value="UniProtKB-SubCell"/>
</dbReference>
<dbReference type="SUPFAM" id="SSF56112">
    <property type="entry name" value="Protein kinase-like (PK-like)"/>
    <property type="match status" value="1"/>
</dbReference>
<evidence type="ECO:0000259" key="3">
    <source>
        <dbReference type="PROSITE" id="PS50011"/>
    </source>
</evidence>